<reference evidence="4" key="1">
    <citation type="journal article" date="2013" name="Science">
        <title>The Amborella genome and the evolution of flowering plants.</title>
        <authorList>
            <consortium name="Amborella Genome Project"/>
        </authorList>
    </citation>
    <scope>NUCLEOTIDE SEQUENCE [LARGE SCALE GENOMIC DNA]</scope>
</reference>
<dbReference type="Gramene" id="ERM95491">
    <property type="protein sequence ID" value="ERM95491"/>
    <property type="gene ID" value="AMTR_s00008p00268530"/>
</dbReference>
<sequence>MTASTAEPAPVLVLAMPASSSSARDPSISPPPLPLPPKKQPPGPWSHQETAHLIDAYQEKWYSLKRGQLKARHWEEVASSVALRCGFNCPSKTSTQCRHKIEKLRKRYRTERQRAGSVDPSTKWVFFDRLDQMEKGSSTTHRPPPPPPPPDHDSDTTDNETDNNNNMRSLHHLLLEQPDPPASTRPIPPRFVVGKRSSRPPAEPLSELVGVVRSLGEGFLRIEHMKMELLREVERGRMEMEMKRTQMVLESQRHVADLIAKAFVARKKSKSSDK</sequence>
<dbReference type="SMART" id="SM00595">
    <property type="entry name" value="MADF"/>
    <property type="match status" value="1"/>
</dbReference>
<dbReference type="InterPro" id="IPR001005">
    <property type="entry name" value="SANT/Myb"/>
</dbReference>
<evidence type="ECO:0000256" key="1">
    <source>
        <dbReference type="SAM" id="MobiDB-lite"/>
    </source>
</evidence>
<name>W1NJ44_AMBTC</name>
<dbReference type="STRING" id="13333.W1NJ44"/>
<keyword evidence="4" id="KW-1185">Reference proteome</keyword>
<dbReference type="EMBL" id="KI397486">
    <property type="protein sequence ID" value="ERM95491.1"/>
    <property type="molecule type" value="Genomic_DNA"/>
</dbReference>
<accession>W1NJ44</accession>
<dbReference type="KEGG" id="atr:18423410"/>
<dbReference type="HOGENOM" id="CLU_042756_0_0_1"/>
<dbReference type="Pfam" id="PF13837">
    <property type="entry name" value="Myb_DNA-bind_4"/>
    <property type="match status" value="1"/>
</dbReference>
<dbReference type="AlphaFoldDB" id="W1NJ44"/>
<feature type="domain" description="Myb-like" evidence="2">
    <location>
        <begin position="43"/>
        <end position="105"/>
    </location>
</feature>
<protein>
    <recommendedName>
        <fullName evidence="2">Myb-like domain-containing protein</fullName>
    </recommendedName>
</protein>
<dbReference type="eggNOG" id="KOG4282">
    <property type="taxonomic scope" value="Eukaryota"/>
</dbReference>
<feature type="region of interest" description="Disordered" evidence="1">
    <location>
        <begin position="16"/>
        <end position="47"/>
    </location>
</feature>
<feature type="compositionally biased region" description="Low complexity" evidence="1">
    <location>
        <begin position="16"/>
        <end position="27"/>
    </location>
</feature>
<feature type="compositionally biased region" description="Pro residues" evidence="1">
    <location>
        <begin position="28"/>
        <end position="44"/>
    </location>
</feature>
<dbReference type="PROSITE" id="PS50090">
    <property type="entry name" value="MYB_LIKE"/>
    <property type="match status" value="1"/>
</dbReference>
<dbReference type="PANTHER" id="PTHR31307">
    <property type="entry name" value="TRIHELIX TRANSCRIPTION FACTOR ASIL2"/>
    <property type="match status" value="1"/>
</dbReference>
<dbReference type="Proteomes" id="UP000017836">
    <property type="component" value="Unassembled WGS sequence"/>
</dbReference>
<evidence type="ECO:0000313" key="3">
    <source>
        <dbReference type="EMBL" id="ERM95491.1"/>
    </source>
</evidence>
<gene>
    <name evidence="3" type="ORF">AMTR_s00008p00268530</name>
</gene>
<dbReference type="FunFam" id="1.10.10.60:FF:000152">
    <property type="entry name" value="Trihelix transcription factor ASIL2"/>
    <property type="match status" value="1"/>
</dbReference>
<dbReference type="InterPro" id="IPR044823">
    <property type="entry name" value="ASIL1/2-like"/>
</dbReference>
<feature type="region of interest" description="Disordered" evidence="1">
    <location>
        <begin position="134"/>
        <end position="166"/>
    </location>
</feature>
<dbReference type="InterPro" id="IPR044822">
    <property type="entry name" value="Myb_DNA-bind_4"/>
</dbReference>
<dbReference type="OMA" id="FRMEMEN"/>
<evidence type="ECO:0000313" key="4">
    <source>
        <dbReference type="Proteomes" id="UP000017836"/>
    </source>
</evidence>
<dbReference type="PANTHER" id="PTHR31307:SF3">
    <property type="entry name" value="HOMEODOMAIN-LIKE SUPERFAMILY PROTEIN"/>
    <property type="match status" value="1"/>
</dbReference>
<dbReference type="OrthoDB" id="1901794at2759"/>
<organism evidence="3 4">
    <name type="scientific">Amborella trichopoda</name>
    <dbReference type="NCBI Taxonomy" id="13333"/>
    <lineage>
        <taxon>Eukaryota</taxon>
        <taxon>Viridiplantae</taxon>
        <taxon>Streptophyta</taxon>
        <taxon>Embryophyta</taxon>
        <taxon>Tracheophyta</taxon>
        <taxon>Spermatophyta</taxon>
        <taxon>Magnoliopsida</taxon>
        <taxon>Amborellales</taxon>
        <taxon>Amborellaceae</taxon>
        <taxon>Amborella</taxon>
    </lineage>
</organism>
<evidence type="ECO:0000259" key="2">
    <source>
        <dbReference type="PROSITE" id="PS50090"/>
    </source>
</evidence>
<feature type="region of interest" description="Disordered" evidence="1">
    <location>
        <begin position="108"/>
        <end position="127"/>
    </location>
</feature>
<dbReference type="Gene3D" id="1.10.10.60">
    <property type="entry name" value="Homeodomain-like"/>
    <property type="match status" value="1"/>
</dbReference>
<proteinExistence type="predicted"/>